<feature type="DNA-binding region" description="H-T-H motif" evidence="2">
    <location>
        <begin position="33"/>
        <end position="52"/>
    </location>
</feature>
<dbReference type="Proteomes" id="UP000007726">
    <property type="component" value="Chromosome"/>
</dbReference>
<evidence type="ECO:0000256" key="2">
    <source>
        <dbReference type="PROSITE-ProRule" id="PRU00335"/>
    </source>
</evidence>
<dbReference type="SUPFAM" id="SSF46689">
    <property type="entry name" value="Homeodomain-like"/>
    <property type="match status" value="1"/>
</dbReference>
<sequence>MNSTEDRRIIRTKEAIRAALVTLIEAKGFAALSVKDITTKANINRGTFYLHYKDKFDLLDQTLEEVIKDIEGIILKITALSTADFADTRIPTAIIVRLFQYVDDNAALMQAIMATKGNYALQSKMKKLMWSNIFEKNCISLVKREKMLVPGEYLASYIASAHFGVIQEWLDRGRQESPEEMARILVNITFHGPLFAAGIFS</sequence>
<dbReference type="PANTHER" id="PTHR43479">
    <property type="entry name" value="ACREF/ENVCD OPERON REPRESSOR-RELATED"/>
    <property type="match status" value="1"/>
</dbReference>
<feature type="domain" description="HTH tetR-type" evidence="3">
    <location>
        <begin position="10"/>
        <end position="70"/>
    </location>
</feature>
<proteinExistence type="predicted"/>
<evidence type="ECO:0000256" key="1">
    <source>
        <dbReference type="ARBA" id="ARBA00023125"/>
    </source>
</evidence>
<dbReference type="GO" id="GO:0003677">
    <property type="term" value="F:DNA binding"/>
    <property type="evidence" value="ECO:0007669"/>
    <property type="project" value="UniProtKB-UniRule"/>
</dbReference>
<dbReference type="Gene3D" id="1.10.357.10">
    <property type="entry name" value="Tetracycline Repressor, domain 2"/>
    <property type="match status" value="1"/>
</dbReference>
<protein>
    <submittedName>
        <fullName evidence="4">Transcriptional regulator, TetR family</fullName>
    </submittedName>
</protein>
<reference evidence="4 5" key="1">
    <citation type="journal article" date="2012" name="BMC Microbiol.">
        <title>Genome sequence of Desulfitobacterium hafniense DCB-2, a Gram-positive anaerobe capable of dehalogenation and metal reduction.</title>
        <authorList>
            <person name="Kim S.H."/>
            <person name="Harzman C."/>
            <person name="Davis J.K."/>
            <person name="Hutcheson R."/>
            <person name="Broderick J.B."/>
            <person name="Marsh T.L."/>
            <person name="Tiedje J.M."/>
        </authorList>
    </citation>
    <scope>NUCLEOTIDE SEQUENCE [LARGE SCALE GENOMIC DNA]</scope>
    <source>
        <strain evidence="5">DSM 10664 / DCB-2</strain>
    </source>
</reference>
<dbReference type="InterPro" id="IPR009057">
    <property type="entry name" value="Homeodomain-like_sf"/>
</dbReference>
<dbReference type="PROSITE" id="PS50977">
    <property type="entry name" value="HTH_TETR_2"/>
    <property type="match status" value="1"/>
</dbReference>
<dbReference type="EMBL" id="CP001336">
    <property type="protein sequence ID" value="ACL20154.1"/>
    <property type="molecule type" value="Genomic_DNA"/>
</dbReference>
<accession>B8FS16</accession>
<evidence type="ECO:0000313" key="4">
    <source>
        <dbReference type="EMBL" id="ACL20154.1"/>
    </source>
</evidence>
<dbReference type="InterPro" id="IPR050624">
    <property type="entry name" value="HTH-type_Tx_Regulator"/>
</dbReference>
<dbReference type="KEGG" id="dhd:Dhaf_2118"/>
<dbReference type="HOGENOM" id="CLU_087539_0_0_9"/>
<dbReference type="PANTHER" id="PTHR43479:SF7">
    <property type="entry name" value="TETR-FAMILY TRANSCRIPTIONAL REGULATOR"/>
    <property type="match status" value="1"/>
</dbReference>
<dbReference type="Pfam" id="PF14278">
    <property type="entry name" value="TetR_C_8"/>
    <property type="match status" value="1"/>
</dbReference>
<keyword evidence="1 2" id="KW-0238">DNA-binding</keyword>
<evidence type="ECO:0000259" key="3">
    <source>
        <dbReference type="PROSITE" id="PS50977"/>
    </source>
</evidence>
<dbReference type="Pfam" id="PF00440">
    <property type="entry name" value="TetR_N"/>
    <property type="match status" value="1"/>
</dbReference>
<dbReference type="InterPro" id="IPR039532">
    <property type="entry name" value="TetR_C_Firmicutes"/>
</dbReference>
<evidence type="ECO:0000313" key="5">
    <source>
        <dbReference type="Proteomes" id="UP000007726"/>
    </source>
</evidence>
<name>B8FS16_DESHD</name>
<organism evidence="4 5">
    <name type="scientific">Desulfitobacterium hafniense (strain DSM 10664 / DCB-2)</name>
    <dbReference type="NCBI Taxonomy" id="272564"/>
    <lineage>
        <taxon>Bacteria</taxon>
        <taxon>Bacillati</taxon>
        <taxon>Bacillota</taxon>
        <taxon>Clostridia</taxon>
        <taxon>Eubacteriales</taxon>
        <taxon>Desulfitobacteriaceae</taxon>
        <taxon>Desulfitobacterium</taxon>
    </lineage>
</organism>
<gene>
    <name evidence="4" type="ordered locus">Dhaf_2118</name>
</gene>
<dbReference type="RefSeq" id="WP_015943862.1">
    <property type="nucleotide sequence ID" value="NC_011830.1"/>
</dbReference>
<dbReference type="InterPro" id="IPR001647">
    <property type="entry name" value="HTH_TetR"/>
</dbReference>
<dbReference type="AlphaFoldDB" id="B8FS16"/>